<accession>A0A383AYI9</accession>
<protein>
    <submittedName>
        <fullName evidence="1">Uncharacterized protein</fullName>
    </submittedName>
</protein>
<proteinExistence type="predicted"/>
<feature type="non-terminal residue" evidence="1">
    <location>
        <position position="45"/>
    </location>
</feature>
<name>A0A383AYI9_9ZZZZ</name>
<dbReference type="EMBL" id="UINC01195962">
    <property type="protein sequence ID" value="SVE12772.1"/>
    <property type="molecule type" value="Genomic_DNA"/>
</dbReference>
<dbReference type="AlphaFoldDB" id="A0A383AYI9"/>
<reference evidence="1" key="1">
    <citation type="submission" date="2018-05" db="EMBL/GenBank/DDBJ databases">
        <authorList>
            <person name="Lanie J.A."/>
            <person name="Ng W.-L."/>
            <person name="Kazmierczak K.M."/>
            <person name="Andrzejewski T.M."/>
            <person name="Davidsen T.M."/>
            <person name="Wayne K.J."/>
            <person name="Tettelin H."/>
            <person name="Glass J.I."/>
            <person name="Rusch D."/>
            <person name="Podicherti R."/>
            <person name="Tsui H.-C.T."/>
            <person name="Winkler M.E."/>
        </authorList>
    </citation>
    <scope>NUCLEOTIDE SEQUENCE</scope>
</reference>
<gene>
    <name evidence="1" type="ORF">METZ01_LOCUS465626</name>
</gene>
<organism evidence="1">
    <name type="scientific">marine metagenome</name>
    <dbReference type="NCBI Taxonomy" id="408172"/>
    <lineage>
        <taxon>unclassified sequences</taxon>
        <taxon>metagenomes</taxon>
        <taxon>ecological metagenomes</taxon>
    </lineage>
</organism>
<sequence length="45" mass="4704">MVKGSEEHDFAKGEHPVLLGVPFYVAGDHATVHGQGAGRAIPLHA</sequence>
<evidence type="ECO:0000313" key="1">
    <source>
        <dbReference type="EMBL" id="SVE12772.1"/>
    </source>
</evidence>